<feature type="region of interest" description="Disordered" evidence="2">
    <location>
        <begin position="77"/>
        <end position="99"/>
    </location>
</feature>
<accession>R9TN43</accession>
<organism evidence="3">
    <name type="scientific">Trypanosoma rangeli</name>
    <dbReference type="NCBI Taxonomy" id="5698"/>
    <lineage>
        <taxon>Eukaryota</taxon>
        <taxon>Discoba</taxon>
        <taxon>Euglenozoa</taxon>
        <taxon>Kinetoplastea</taxon>
        <taxon>Metakinetoplastina</taxon>
        <taxon>Trypanosomatida</taxon>
        <taxon>Trypanosomatidae</taxon>
        <taxon>Trypanosoma</taxon>
        <taxon>Herpetosoma</taxon>
    </lineage>
</organism>
<dbReference type="GO" id="GO:0005634">
    <property type="term" value="C:nucleus"/>
    <property type="evidence" value="ECO:0007669"/>
    <property type="project" value="TreeGrafter"/>
</dbReference>
<evidence type="ECO:0000313" key="3">
    <source>
        <dbReference type="EMBL" id="AGN32939.1"/>
    </source>
</evidence>
<feature type="region of interest" description="Disordered" evidence="2">
    <location>
        <begin position="1"/>
        <end position="26"/>
    </location>
</feature>
<dbReference type="GO" id="GO:0003714">
    <property type="term" value="F:transcription corepressor activity"/>
    <property type="evidence" value="ECO:0007669"/>
    <property type="project" value="InterPro"/>
</dbReference>
<feature type="compositionally biased region" description="Polar residues" evidence="2">
    <location>
        <begin position="89"/>
        <end position="99"/>
    </location>
</feature>
<dbReference type="FunFam" id="1.20.5.430:FF:000003">
    <property type="entry name" value="Heat shock factor binding protein"/>
    <property type="match status" value="1"/>
</dbReference>
<evidence type="ECO:0000256" key="2">
    <source>
        <dbReference type="SAM" id="MobiDB-lite"/>
    </source>
</evidence>
<evidence type="ECO:0000256" key="1">
    <source>
        <dbReference type="ARBA" id="ARBA00006349"/>
    </source>
</evidence>
<name>R9TN43_TRYRA</name>
<dbReference type="GO" id="GO:0070370">
    <property type="term" value="P:cellular heat acclimation"/>
    <property type="evidence" value="ECO:0007669"/>
    <property type="project" value="TreeGrafter"/>
</dbReference>
<dbReference type="EMBL" id="KC544877">
    <property type="protein sequence ID" value="AGN32939.1"/>
    <property type="molecule type" value="Genomic_DNA"/>
</dbReference>
<sequence>MSKSASTSVAGAERTSDGAAAGALREHSTQELTGFVQNLLQNMQERFQEISDSIITRIDEMGTRIDDLENSISELMQQAGVEEGDKQTTKANVASRNRS</sequence>
<dbReference type="AlphaFoldDB" id="R9TN43"/>
<dbReference type="GO" id="GO:0005829">
    <property type="term" value="C:cytosol"/>
    <property type="evidence" value="ECO:0007669"/>
    <property type="project" value="TreeGrafter"/>
</dbReference>
<dbReference type="InterPro" id="IPR009643">
    <property type="entry name" value="HS1-bd"/>
</dbReference>
<dbReference type="PANTHER" id="PTHR19424:SF0">
    <property type="entry name" value="HEAT SHOCK FACTOR BINDING PROTEIN 1"/>
    <property type="match status" value="1"/>
</dbReference>
<dbReference type="Gene3D" id="1.20.5.430">
    <property type="match status" value="1"/>
</dbReference>
<reference evidence="3" key="1">
    <citation type="submission" date="2013-01" db="EMBL/GenBank/DDBJ databases">
        <title>Unveiling the Trypanosoma rangeli genome, the neglected and avirulent trypanosome of mammals.</title>
        <authorList>
            <person name="Stoco P.H."/>
            <person name="Wagner G."/>
            <person name="Gerber A."/>
            <person name="Zaha A."/>
            <person name="Monteiro K.M."/>
            <person name="Thompson C."/>
            <person name="Bartholomeu D.C."/>
            <person name="Bahia D."/>
            <person name="Loreto E."/>
            <person name="Prestes E.B."/>
            <person name="De Moraes M.H."/>
            <person name="Lueckemeyer D.D."/>
            <person name="Lima F.M."/>
            <person name="Vallejo G.A."/>
            <person name="Silveira Filho J.F."/>
            <person name="Tyler K.M."/>
            <person name="Almeida L.G."/>
            <person name="Steindel M."/>
            <person name="Ortiz M.F.D.E."/>
            <person name="Siervo M.A."/>
            <person name="Cunha O.L.D.E."/>
            <person name="Neto R."/>
            <person name="Rodrigues-Luiz G."/>
            <person name="Teixeira S.M."/>
            <person name="Silva R."/>
            <person name="Murta S.M."/>
            <person name="Sincero T.C."/>
            <person name="Mendes T.A."/>
            <person name="Urmenyi T.P."/>
            <person name="Da Rocha W.D."/>
            <person name="Vasconcellos A.T."/>
            <person name="Grisard E.C."/>
        </authorList>
    </citation>
    <scope>NUCLEOTIDE SEQUENCE</scope>
</reference>
<proteinExistence type="inferred from homology"/>
<protein>
    <recommendedName>
        <fullName evidence="4">Heat shock factor binding protein 1</fullName>
    </recommendedName>
</protein>
<comment type="similarity">
    <text evidence="1">Belongs to the HSBP1 family.</text>
</comment>
<dbReference type="Pfam" id="PF06825">
    <property type="entry name" value="HSBP1"/>
    <property type="match status" value="1"/>
</dbReference>
<evidence type="ECO:0008006" key="4">
    <source>
        <dbReference type="Google" id="ProtNLM"/>
    </source>
</evidence>
<dbReference type="PANTHER" id="PTHR19424">
    <property type="entry name" value="HEAT SHOCK FACTOR BINDING PROTEIN 1"/>
    <property type="match status" value="1"/>
</dbReference>